<keyword evidence="6" id="KW-1185">Reference proteome</keyword>
<dbReference type="SMART" id="SM01043">
    <property type="entry name" value="BTAD"/>
    <property type="match status" value="1"/>
</dbReference>
<dbReference type="InterPro" id="IPR001867">
    <property type="entry name" value="OmpR/PhoB-type_DNA-bd"/>
</dbReference>
<dbReference type="SUPFAM" id="SSF46894">
    <property type="entry name" value="C-terminal effector domain of the bipartite response regulators"/>
    <property type="match status" value="1"/>
</dbReference>
<dbReference type="RefSeq" id="WP_187243771.1">
    <property type="nucleotide sequence ID" value="NZ_BAAAOK010000030.1"/>
</dbReference>
<evidence type="ECO:0000259" key="4">
    <source>
        <dbReference type="PROSITE" id="PS51755"/>
    </source>
</evidence>
<evidence type="ECO:0000256" key="1">
    <source>
        <dbReference type="ARBA" id="ARBA00005820"/>
    </source>
</evidence>
<evidence type="ECO:0000313" key="5">
    <source>
        <dbReference type="EMBL" id="MBC6466767.1"/>
    </source>
</evidence>
<evidence type="ECO:0000313" key="6">
    <source>
        <dbReference type="Proteomes" id="UP000805614"/>
    </source>
</evidence>
<sequence length="703" mass="74846">MRFGVLGAVEARCATGEPIALGGRRSRSLLAMLLLDAGRTVDARRLIEGVYGERAPGDAAHALQSQVSRLRSALRAGGLPGDLVLFEPGGYRLAIDPEDVDVHRFERLAGEGRRAFAGGDHATADRLLREALALWRGTALADVADASFAEAQTARLEELRLAATEDHIEARLTRGEHRALAAELPETVAAHPLRERLRGQLMRALAGSGRQAEALAAFEDARRVLAEELGVDPSPGLRRVHLAVLRAEGPPRAAVPAQLTSFVGREGDLARVGELLREERLVTLTGPGGVGKTRLAIEAGRGREACFVELASVGAGTAVPRALINALGLREAALLPALSGPSEPADRLVAGLTGRAVLLILDGCEQVVDEVARLVHRLLAACPDLRILATSRERLDIAGETLHPVRPLASRAAVRLFTDRAVAVRPGFPADDATLGAAARICRALDGLPLAIELAAARLRVLTVEEVAARLDDRFRLLSRGGRSGTPHHRTLRSAMAWSWDLLTPRERTLAAGLTVFRDGATLDAVARVCGPSEDEVIDLLADLVDKSLVEADEGRYRMLETVREYCAERLAEPATAVRLMDEAIELAGRLGATEDLTRFLVRKADALAAAGDLDAAHTECARAADLARRAGMPESAANARRGLADVARLRGDLAGARALYELALRGCERASISAALTRSRILAGLRCIAEAESGGERAVGRR</sequence>
<evidence type="ECO:0000256" key="3">
    <source>
        <dbReference type="PROSITE-ProRule" id="PRU01091"/>
    </source>
</evidence>
<dbReference type="PRINTS" id="PR00364">
    <property type="entry name" value="DISEASERSIST"/>
</dbReference>
<dbReference type="PROSITE" id="PS51755">
    <property type="entry name" value="OMPR_PHOB"/>
    <property type="match status" value="1"/>
</dbReference>
<accession>A0ABR7LQJ1</accession>
<feature type="domain" description="OmpR/PhoB-type" evidence="4">
    <location>
        <begin position="1"/>
        <end position="95"/>
    </location>
</feature>
<dbReference type="Pfam" id="PF03704">
    <property type="entry name" value="BTAD"/>
    <property type="match status" value="1"/>
</dbReference>
<dbReference type="Proteomes" id="UP000805614">
    <property type="component" value="Unassembled WGS sequence"/>
</dbReference>
<dbReference type="SUPFAM" id="SSF52540">
    <property type="entry name" value="P-loop containing nucleoside triphosphate hydrolases"/>
    <property type="match status" value="1"/>
</dbReference>
<proteinExistence type="inferred from homology"/>
<dbReference type="InterPro" id="IPR016032">
    <property type="entry name" value="Sig_transdc_resp-reg_C-effctor"/>
</dbReference>
<dbReference type="Pfam" id="PF25872">
    <property type="entry name" value="HTH_77"/>
    <property type="match status" value="1"/>
</dbReference>
<protein>
    <submittedName>
        <fullName evidence="5">AfsR/SARP family transcriptional regulator</fullName>
    </submittedName>
</protein>
<dbReference type="SMART" id="SM00862">
    <property type="entry name" value="Trans_reg_C"/>
    <property type="match status" value="1"/>
</dbReference>
<comment type="caution">
    <text evidence="5">The sequence shown here is derived from an EMBL/GenBank/DDBJ whole genome shotgun (WGS) entry which is preliminary data.</text>
</comment>
<dbReference type="CDD" id="cd15831">
    <property type="entry name" value="BTAD"/>
    <property type="match status" value="1"/>
</dbReference>
<comment type="similarity">
    <text evidence="1">Belongs to the AfsR/DnrI/RedD regulatory family.</text>
</comment>
<dbReference type="EMBL" id="JABVEC010000009">
    <property type="protein sequence ID" value="MBC6466767.1"/>
    <property type="molecule type" value="Genomic_DNA"/>
</dbReference>
<gene>
    <name evidence="5" type="ORF">HKK74_14830</name>
</gene>
<feature type="DNA-binding region" description="OmpR/PhoB-type" evidence="3">
    <location>
        <begin position="1"/>
        <end position="95"/>
    </location>
</feature>
<dbReference type="Pfam" id="PF00486">
    <property type="entry name" value="Trans_reg_C"/>
    <property type="match status" value="1"/>
</dbReference>
<dbReference type="Gene3D" id="1.25.40.10">
    <property type="entry name" value="Tetratricopeptide repeat domain"/>
    <property type="match status" value="2"/>
</dbReference>
<dbReference type="InterPro" id="IPR011990">
    <property type="entry name" value="TPR-like_helical_dom_sf"/>
</dbReference>
<name>A0ABR7LQJ1_9ACTN</name>
<organism evidence="5 6">
    <name type="scientific">Actinomadura alba</name>
    <dbReference type="NCBI Taxonomy" id="406431"/>
    <lineage>
        <taxon>Bacteria</taxon>
        <taxon>Bacillati</taxon>
        <taxon>Actinomycetota</taxon>
        <taxon>Actinomycetes</taxon>
        <taxon>Streptosporangiales</taxon>
        <taxon>Thermomonosporaceae</taxon>
        <taxon>Actinomadura</taxon>
    </lineage>
</organism>
<dbReference type="SUPFAM" id="SSF48452">
    <property type="entry name" value="TPR-like"/>
    <property type="match status" value="2"/>
</dbReference>
<dbReference type="InterPro" id="IPR058852">
    <property type="entry name" value="HTH_77"/>
</dbReference>
<dbReference type="Gene3D" id="1.10.10.10">
    <property type="entry name" value="Winged helix-like DNA-binding domain superfamily/Winged helix DNA-binding domain"/>
    <property type="match status" value="1"/>
</dbReference>
<evidence type="ECO:0000256" key="2">
    <source>
        <dbReference type="ARBA" id="ARBA00023125"/>
    </source>
</evidence>
<dbReference type="PANTHER" id="PTHR47691">
    <property type="entry name" value="REGULATOR-RELATED"/>
    <property type="match status" value="1"/>
</dbReference>
<dbReference type="InterPro" id="IPR036388">
    <property type="entry name" value="WH-like_DNA-bd_sf"/>
</dbReference>
<dbReference type="PANTHER" id="PTHR47691:SF3">
    <property type="entry name" value="HTH-TYPE TRANSCRIPTIONAL REGULATOR RV0890C-RELATED"/>
    <property type="match status" value="1"/>
</dbReference>
<dbReference type="InterPro" id="IPR005158">
    <property type="entry name" value="BTAD"/>
</dbReference>
<reference evidence="5 6" key="1">
    <citation type="submission" date="2020-06" db="EMBL/GenBank/DDBJ databases">
        <title>Actinomadura xiongansis sp. nov., isolated from soil of Baiyangdian.</title>
        <authorList>
            <person name="Zhang X."/>
        </authorList>
    </citation>
    <scope>NUCLEOTIDE SEQUENCE [LARGE SCALE GENOMIC DNA]</scope>
    <source>
        <strain evidence="5 6">HBUM206468</strain>
    </source>
</reference>
<dbReference type="InterPro" id="IPR027417">
    <property type="entry name" value="P-loop_NTPase"/>
</dbReference>
<keyword evidence="2 3" id="KW-0238">DNA-binding</keyword>